<comment type="caution">
    <text evidence="3">The sequence shown here is derived from an EMBL/GenBank/DDBJ whole genome shotgun (WGS) entry which is preliminary data.</text>
</comment>
<dbReference type="GO" id="GO:0005829">
    <property type="term" value="C:cytosol"/>
    <property type="evidence" value="ECO:0007669"/>
    <property type="project" value="TreeGrafter"/>
</dbReference>
<feature type="domain" description="Transcriptional regulatory protein RXT2 N-terminal" evidence="2">
    <location>
        <begin position="113"/>
        <end position="254"/>
    </location>
</feature>
<keyword evidence="4" id="KW-1185">Reference proteome</keyword>
<organism evidence="3 4">
    <name type="scientific">Lachnellula subtilissima</name>
    <dbReference type="NCBI Taxonomy" id="602034"/>
    <lineage>
        <taxon>Eukaryota</taxon>
        <taxon>Fungi</taxon>
        <taxon>Dikarya</taxon>
        <taxon>Ascomycota</taxon>
        <taxon>Pezizomycotina</taxon>
        <taxon>Leotiomycetes</taxon>
        <taxon>Helotiales</taxon>
        <taxon>Lachnaceae</taxon>
        <taxon>Lachnellula</taxon>
    </lineage>
</organism>
<name>A0A8H8RE79_9HELO</name>
<feature type="compositionally biased region" description="Basic and acidic residues" evidence="1">
    <location>
        <begin position="63"/>
        <end position="82"/>
    </location>
</feature>
<sequence>CPFSRISTIHKDPSTRGQLHAIANLPQPNLRAASRGPYRAVAYYRSLTRILPCLSCHHGRSSGTDREYHRRHEEGREKKSLRQEVLSLSTKYRMLMVRCGTDEESDSSIEHLTNRGNKLRKKSRFVHEGQLAPPNGPQVYKKKIEHAGYSRDIISRNPPLIDEDGYEVDSDDDDERAHNAMAAAAENNPYSEVKIETIFKPLTSPSDLPNHPTLSKPFTSRVLTDLTQNIGDMVKKEKATLWKMKQLLTRLSGDSTWIPCESVETADDFSLFFDDQDKQQAIMLRKAVSKDVDQASTGTLISDDIEQRARFLTADAHSLNTGMEAVKQLTEAAVEEENAIMTPVDGPVDNGHNGKQAANPFAEAPKATDATGDSPRENGIGISINGKAPEVVAEGTSQENEAVDDSTHDSEHPNDDVEMDGEGGADDAEDLPVPRRMRTRAQAQAASDNTASIRTRSMTPESNHEPSIHPYFLASESSRADRDVGLPPHEAEETRRLLQLYIQKQDEVCRGLQKLYEGLLHAEVARKSVLKWCKAEGHVGANRDMSDGEDWYDKDEWCLTEDLKKGQDEEEEDAATTAKKTRTRRQ</sequence>
<evidence type="ECO:0000259" key="2">
    <source>
        <dbReference type="Pfam" id="PF08595"/>
    </source>
</evidence>
<feature type="non-terminal residue" evidence="3">
    <location>
        <position position="586"/>
    </location>
</feature>
<dbReference type="InterPro" id="IPR039602">
    <property type="entry name" value="Rxt2"/>
</dbReference>
<reference evidence="3 4" key="1">
    <citation type="submission" date="2018-05" db="EMBL/GenBank/DDBJ databases">
        <title>Genome sequencing and assembly of the regulated plant pathogen Lachnellula willkommii and related sister species for the development of diagnostic species identification markers.</title>
        <authorList>
            <person name="Giroux E."/>
            <person name="Bilodeau G."/>
        </authorList>
    </citation>
    <scope>NUCLEOTIDE SEQUENCE [LARGE SCALE GENOMIC DNA]</scope>
    <source>
        <strain evidence="3 4">CBS 197.66</strain>
    </source>
</reference>
<dbReference type="PANTHER" id="PTHR28232">
    <property type="entry name" value="TRANSCRIPTIONAL REGULATORY PROTEIN RXT2"/>
    <property type="match status" value="1"/>
</dbReference>
<protein>
    <submittedName>
        <fullName evidence="3">Transcriptional regulatory protein</fullName>
    </submittedName>
</protein>
<dbReference type="PANTHER" id="PTHR28232:SF1">
    <property type="entry name" value="TRANSCRIPTIONAL REGULATORY PROTEIN RXT2"/>
    <property type="match status" value="1"/>
</dbReference>
<feature type="region of interest" description="Disordered" evidence="1">
    <location>
        <begin position="344"/>
        <end position="468"/>
    </location>
</feature>
<dbReference type="Pfam" id="PF08595">
    <property type="entry name" value="RXT2_N"/>
    <property type="match status" value="1"/>
</dbReference>
<dbReference type="EMBL" id="QGMJ01000759">
    <property type="protein sequence ID" value="TVY33676.1"/>
    <property type="molecule type" value="Genomic_DNA"/>
</dbReference>
<proteinExistence type="predicted"/>
<dbReference type="InterPro" id="IPR013904">
    <property type="entry name" value="RXT2_N"/>
</dbReference>
<feature type="compositionally biased region" description="Acidic residues" evidence="1">
    <location>
        <begin position="416"/>
        <end position="430"/>
    </location>
</feature>
<feature type="region of interest" description="Disordered" evidence="1">
    <location>
        <begin position="59"/>
        <end position="82"/>
    </location>
</feature>
<gene>
    <name evidence="3" type="primary">rtx2</name>
    <name evidence="3" type="ORF">LSUB1_G005978</name>
</gene>
<evidence type="ECO:0000313" key="3">
    <source>
        <dbReference type="EMBL" id="TVY33676.1"/>
    </source>
</evidence>
<dbReference type="GO" id="GO:0033698">
    <property type="term" value="C:Rpd3L complex"/>
    <property type="evidence" value="ECO:0007669"/>
    <property type="project" value="TreeGrafter"/>
</dbReference>
<evidence type="ECO:0000256" key="1">
    <source>
        <dbReference type="SAM" id="MobiDB-lite"/>
    </source>
</evidence>
<feature type="compositionally biased region" description="Basic and acidic residues" evidence="1">
    <location>
        <begin position="405"/>
        <end position="415"/>
    </location>
</feature>
<dbReference type="OrthoDB" id="2405722at2759"/>
<accession>A0A8H8RE79</accession>
<dbReference type="Proteomes" id="UP000462212">
    <property type="component" value="Unassembled WGS sequence"/>
</dbReference>
<dbReference type="AlphaFoldDB" id="A0A8H8RE79"/>
<feature type="compositionally biased region" description="Polar residues" evidence="1">
    <location>
        <begin position="447"/>
        <end position="461"/>
    </location>
</feature>
<feature type="region of interest" description="Disordered" evidence="1">
    <location>
        <begin position="562"/>
        <end position="586"/>
    </location>
</feature>
<evidence type="ECO:0000313" key="4">
    <source>
        <dbReference type="Proteomes" id="UP000462212"/>
    </source>
</evidence>